<dbReference type="AlphaFoldDB" id="A0A8H6CMM9"/>
<dbReference type="RefSeq" id="XP_037155023.1">
    <property type="nucleotide sequence ID" value="XM_037300197.1"/>
</dbReference>
<evidence type="ECO:0000256" key="1">
    <source>
        <dbReference type="SAM" id="MobiDB-lite"/>
    </source>
</evidence>
<name>A0A8H6CMM9_9LECA</name>
<gene>
    <name evidence="2" type="ORF">HO133_009336</name>
</gene>
<organism evidence="2 3">
    <name type="scientific">Letharia lupina</name>
    <dbReference type="NCBI Taxonomy" id="560253"/>
    <lineage>
        <taxon>Eukaryota</taxon>
        <taxon>Fungi</taxon>
        <taxon>Dikarya</taxon>
        <taxon>Ascomycota</taxon>
        <taxon>Pezizomycotina</taxon>
        <taxon>Lecanoromycetes</taxon>
        <taxon>OSLEUM clade</taxon>
        <taxon>Lecanoromycetidae</taxon>
        <taxon>Lecanorales</taxon>
        <taxon>Lecanorineae</taxon>
        <taxon>Parmeliaceae</taxon>
        <taxon>Letharia</taxon>
    </lineage>
</organism>
<sequence>MKKPRTEELVMSRLFPQRKDIDSSDWQTHIRRSLIQEVRAETVCFYGPFDCLEAQYPGLDYAKPAHRLRLNRFPSHRKLFRVFDELRLTHYEIHRLCNWEGTRWARETYEANNRVKIKDTTWNGVHDLRHKRTTVTVAPIWTGERLETEPGEISDNDVESEGEDEEMRDSDEGDELSDEESGEESEDELQRSVGVDLNQRLLVATEARARGEEAIIDADWEQWLKEAAERGDLPEFSHMLNPTLTPAAPSQTSVYWGREIPEYLSEDSTTLQARLPPPPQYFPQVEANSAIATAVAIPPPVRPTGAAL</sequence>
<accession>A0A8H6CMM9</accession>
<evidence type="ECO:0000313" key="3">
    <source>
        <dbReference type="Proteomes" id="UP000593566"/>
    </source>
</evidence>
<feature type="compositionally biased region" description="Acidic residues" evidence="1">
    <location>
        <begin position="149"/>
        <end position="187"/>
    </location>
</feature>
<dbReference type="GeneID" id="59337731"/>
<dbReference type="EMBL" id="JACCJB010000006">
    <property type="protein sequence ID" value="KAF6226470.1"/>
    <property type="molecule type" value="Genomic_DNA"/>
</dbReference>
<evidence type="ECO:0000313" key="2">
    <source>
        <dbReference type="EMBL" id="KAF6226470.1"/>
    </source>
</evidence>
<feature type="region of interest" description="Disordered" evidence="1">
    <location>
        <begin position="141"/>
        <end position="193"/>
    </location>
</feature>
<comment type="caution">
    <text evidence="2">The sequence shown here is derived from an EMBL/GenBank/DDBJ whole genome shotgun (WGS) entry which is preliminary data.</text>
</comment>
<protein>
    <submittedName>
        <fullName evidence="2">Uncharacterized protein</fullName>
    </submittedName>
</protein>
<keyword evidence="3" id="KW-1185">Reference proteome</keyword>
<reference evidence="2 3" key="1">
    <citation type="journal article" date="2020" name="Genomics">
        <title>Complete, high-quality genomes from long-read metagenomic sequencing of two wolf lichen thalli reveals enigmatic genome architecture.</title>
        <authorList>
            <person name="McKenzie S.K."/>
            <person name="Walston R.F."/>
            <person name="Allen J.L."/>
        </authorList>
    </citation>
    <scope>NUCLEOTIDE SEQUENCE [LARGE SCALE GENOMIC DNA]</scope>
    <source>
        <strain evidence="2">WasteWater1</strain>
    </source>
</reference>
<proteinExistence type="predicted"/>
<dbReference type="Proteomes" id="UP000593566">
    <property type="component" value="Unassembled WGS sequence"/>
</dbReference>